<evidence type="ECO:0000256" key="2">
    <source>
        <dbReference type="ARBA" id="ARBA00022448"/>
    </source>
</evidence>
<feature type="domain" description="Phosphotransferase system EIIC" evidence="8">
    <location>
        <begin position="5"/>
        <end position="54"/>
    </location>
</feature>
<evidence type="ECO:0000256" key="7">
    <source>
        <dbReference type="ARBA" id="ARBA00023136"/>
    </source>
</evidence>
<organism evidence="9 10">
    <name type="scientific">Staphylococcus aureus</name>
    <dbReference type="NCBI Taxonomy" id="1280"/>
    <lineage>
        <taxon>Bacteria</taxon>
        <taxon>Bacillati</taxon>
        <taxon>Bacillota</taxon>
        <taxon>Bacilli</taxon>
        <taxon>Bacillales</taxon>
        <taxon>Staphylococcaceae</taxon>
        <taxon>Staphylococcus</taxon>
    </lineage>
</organism>
<dbReference type="PANTHER" id="PTHR30175">
    <property type="entry name" value="PHOSPHOTRANSFERASE SYSTEM TRANSPORT PROTEIN"/>
    <property type="match status" value="1"/>
</dbReference>
<keyword evidence="9" id="KW-0808">Transferase</keyword>
<dbReference type="AlphaFoldDB" id="A0A380EPA4"/>
<dbReference type="GO" id="GO:0009401">
    <property type="term" value="P:phosphoenolpyruvate-dependent sugar phosphotransferase system"/>
    <property type="evidence" value="ECO:0007669"/>
    <property type="project" value="InterPro"/>
</dbReference>
<dbReference type="EC" id="2.7.1.-" evidence="9"/>
<evidence type="ECO:0000313" key="10">
    <source>
        <dbReference type="Proteomes" id="UP000254116"/>
    </source>
</evidence>
<evidence type="ECO:0000313" key="9">
    <source>
        <dbReference type="EMBL" id="SUL37709.1"/>
    </source>
</evidence>
<keyword evidence="7" id="KW-0472">Membrane</keyword>
<keyword evidence="4" id="KW-0762">Sugar transport</keyword>
<proteinExistence type="predicted"/>
<dbReference type="PANTHER" id="PTHR30175:SF4">
    <property type="entry name" value="PTS SYSTEM TREHALOSE-SPECIFIC EIIBC COMPONENT"/>
    <property type="match status" value="1"/>
</dbReference>
<dbReference type="GO" id="GO:0008982">
    <property type="term" value="F:protein-N(PI)-phosphohistidine-sugar phosphotransferase activity"/>
    <property type="evidence" value="ECO:0007669"/>
    <property type="project" value="InterPro"/>
</dbReference>
<keyword evidence="2" id="KW-0813">Transport</keyword>
<name>A0A380EPA4_STAAU</name>
<dbReference type="GO" id="GO:0005886">
    <property type="term" value="C:plasma membrane"/>
    <property type="evidence" value="ECO:0007669"/>
    <property type="project" value="UniProtKB-SubCell"/>
</dbReference>
<evidence type="ECO:0000256" key="1">
    <source>
        <dbReference type="ARBA" id="ARBA00004651"/>
    </source>
</evidence>
<dbReference type="InterPro" id="IPR003352">
    <property type="entry name" value="PTS_EIIC"/>
</dbReference>
<evidence type="ECO:0000256" key="6">
    <source>
        <dbReference type="ARBA" id="ARBA00022989"/>
    </source>
</evidence>
<keyword evidence="3" id="KW-1003">Cell membrane</keyword>
<dbReference type="Proteomes" id="UP000254116">
    <property type="component" value="Unassembled WGS sequence"/>
</dbReference>
<sequence length="69" mass="7511">MFCECTIYIITILIGFSAAKRFGGNPFLGAALGMILVHPSLMSAYDFPKAVEAGKAIPYWDVLVCILIK</sequence>
<comment type="subcellular location">
    <subcellularLocation>
        <location evidence="1">Cell membrane</location>
        <topology evidence="1">Multi-pass membrane protein</topology>
    </subcellularLocation>
</comment>
<dbReference type="EMBL" id="UHBY01000003">
    <property type="protein sequence ID" value="SUL37709.1"/>
    <property type="molecule type" value="Genomic_DNA"/>
</dbReference>
<dbReference type="GO" id="GO:0090589">
    <property type="term" value="F:protein-phosphocysteine-trehalose phosphotransferase system transporter activity"/>
    <property type="evidence" value="ECO:0007669"/>
    <property type="project" value="TreeGrafter"/>
</dbReference>
<evidence type="ECO:0000256" key="4">
    <source>
        <dbReference type="ARBA" id="ARBA00022597"/>
    </source>
</evidence>
<evidence type="ECO:0000256" key="3">
    <source>
        <dbReference type="ARBA" id="ARBA00022475"/>
    </source>
</evidence>
<dbReference type="GO" id="GO:0015771">
    <property type="term" value="P:trehalose transport"/>
    <property type="evidence" value="ECO:0007669"/>
    <property type="project" value="TreeGrafter"/>
</dbReference>
<gene>
    <name evidence="9" type="primary">scrA_2</name>
    <name evidence="9" type="ORF">NCTC10702_03724</name>
</gene>
<protein>
    <submittedName>
        <fullName evidence="9">PTS system, sucrose-specific IIB component / PTS system, sucrose-specific IIC component</fullName>
        <ecNumber evidence="9">2.7.1.-</ecNumber>
    </submittedName>
</protein>
<keyword evidence="6" id="KW-1133">Transmembrane helix</keyword>
<evidence type="ECO:0000256" key="5">
    <source>
        <dbReference type="ARBA" id="ARBA00022692"/>
    </source>
</evidence>
<reference evidence="9 10" key="1">
    <citation type="submission" date="2018-06" db="EMBL/GenBank/DDBJ databases">
        <authorList>
            <consortium name="Pathogen Informatics"/>
            <person name="Doyle S."/>
        </authorList>
    </citation>
    <scope>NUCLEOTIDE SEQUENCE [LARGE SCALE GENOMIC DNA]</scope>
    <source>
        <strain evidence="9 10">NCTC10702</strain>
    </source>
</reference>
<accession>A0A380EPA4</accession>
<dbReference type="Pfam" id="PF02378">
    <property type="entry name" value="PTS_EIIC"/>
    <property type="match status" value="1"/>
</dbReference>
<keyword evidence="5" id="KW-0812">Transmembrane</keyword>
<dbReference type="InterPro" id="IPR050558">
    <property type="entry name" value="PTS_Sugar-Specific_Components"/>
</dbReference>
<evidence type="ECO:0000259" key="8">
    <source>
        <dbReference type="Pfam" id="PF02378"/>
    </source>
</evidence>